<dbReference type="InterPro" id="IPR002035">
    <property type="entry name" value="VWF_A"/>
</dbReference>
<comment type="caution">
    <text evidence="3">The sequence shown here is derived from an EMBL/GenBank/DDBJ whole genome shotgun (WGS) entry which is preliminary data.</text>
</comment>
<feature type="transmembrane region" description="Helical" evidence="1">
    <location>
        <begin position="12"/>
        <end position="30"/>
    </location>
</feature>
<dbReference type="RefSeq" id="WP_150895389.1">
    <property type="nucleotide sequence ID" value="NZ_VXDD01000001.1"/>
</dbReference>
<name>A0A5N3SEN3_9VIBR</name>
<dbReference type="EMBL" id="VXDD01000001">
    <property type="protein sequence ID" value="KAB0304193.1"/>
    <property type="molecule type" value="Genomic_DNA"/>
</dbReference>
<dbReference type="SUPFAM" id="SSF53300">
    <property type="entry name" value="vWA-like"/>
    <property type="match status" value="1"/>
</dbReference>
<accession>A0A5N3SEN3</accession>
<feature type="domain" description="VWFA" evidence="2">
    <location>
        <begin position="163"/>
        <end position="445"/>
    </location>
</feature>
<evidence type="ECO:0000313" key="4">
    <source>
        <dbReference type="Proteomes" id="UP000326687"/>
    </source>
</evidence>
<dbReference type="Gene3D" id="3.40.50.410">
    <property type="entry name" value="von Willebrand factor, type A domain"/>
    <property type="match status" value="1"/>
</dbReference>
<evidence type="ECO:0000256" key="1">
    <source>
        <dbReference type="SAM" id="Phobius"/>
    </source>
</evidence>
<dbReference type="InterPro" id="IPR028087">
    <property type="entry name" value="Tad_N"/>
</dbReference>
<gene>
    <name evidence="3" type="ORF">F2Z80_09685</name>
</gene>
<protein>
    <submittedName>
        <fullName evidence="3">VWA domain-containing protein</fullName>
    </submittedName>
</protein>
<evidence type="ECO:0000259" key="2">
    <source>
        <dbReference type="PROSITE" id="PS50234"/>
    </source>
</evidence>
<dbReference type="PROSITE" id="PS50234">
    <property type="entry name" value="VWFA"/>
    <property type="match status" value="1"/>
</dbReference>
<sequence length="453" mass="50646">MFRIKQQRGHASILFVLFMPILFMLFTLALDGAHAMQNKARLGDATELAALSLSAHDASNGNSSGEGSGSKVNRDIATNVINHYLGGNGHVKDLKIFRSSCEDIPECLEGLKKGGKRYHQYQVSASYEEPSWLPSWGGSEKADNMLLVSGSSTAFKYQAEKVDVFFVADYSNSMSDSWAGPGRKYQDMNKVILEVIDELTEHDTPGATRKHRFGIVPFFIATPTKLIGQNNYCKLSQVYERNKDYDINTAAPNKPGQQFEPITPEDALNSIWKQKNRNNCLPTVKKDRMVGVGEKAYQKYKPQMRYEVYTEIDLTKSIDSFKSRVSEYRPLGWGTHFISGLVRATKLLQNNAYNSKRIIIILSDGQEFPPSLSEKVVEGGLCKTVFKKLNTGKNDFGEQLNTRIAGIGFDYTTSQNTALVNCVGEANVFKAQDRDELKSKILELVSEEIGRLK</sequence>
<reference evidence="3 4" key="1">
    <citation type="submission" date="2019-09" db="EMBL/GenBank/DDBJ databases">
        <title>Vibrio Fortis S7-72.</title>
        <authorList>
            <person name="Das S.K."/>
        </authorList>
    </citation>
    <scope>NUCLEOTIDE SEQUENCE [LARGE SCALE GENOMIC DNA]</scope>
    <source>
        <strain evidence="3 4">S7-72</strain>
    </source>
</reference>
<proteinExistence type="predicted"/>
<dbReference type="InterPro" id="IPR036465">
    <property type="entry name" value="vWFA_dom_sf"/>
</dbReference>
<evidence type="ECO:0000313" key="3">
    <source>
        <dbReference type="EMBL" id="KAB0304193.1"/>
    </source>
</evidence>
<keyword evidence="1" id="KW-0812">Transmembrane</keyword>
<organism evidence="3 4">
    <name type="scientific">Vibrio fortis</name>
    <dbReference type="NCBI Taxonomy" id="212667"/>
    <lineage>
        <taxon>Bacteria</taxon>
        <taxon>Pseudomonadati</taxon>
        <taxon>Pseudomonadota</taxon>
        <taxon>Gammaproteobacteria</taxon>
        <taxon>Vibrionales</taxon>
        <taxon>Vibrionaceae</taxon>
        <taxon>Vibrio</taxon>
    </lineage>
</organism>
<keyword evidence="1" id="KW-1133">Transmembrane helix</keyword>
<dbReference type="Pfam" id="PF13400">
    <property type="entry name" value="Tad"/>
    <property type="match status" value="1"/>
</dbReference>
<dbReference type="Proteomes" id="UP000326687">
    <property type="component" value="Unassembled WGS sequence"/>
</dbReference>
<keyword evidence="1" id="KW-0472">Membrane</keyword>
<dbReference type="AlphaFoldDB" id="A0A5N3SEN3"/>